<keyword evidence="8 10" id="KW-0456">Lyase</keyword>
<feature type="domain" description="Enolase C-terminal TIM barrel" evidence="11">
    <location>
        <begin position="139"/>
        <end position="424"/>
    </location>
</feature>
<dbReference type="SMART" id="SM01192">
    <property type="entry name" value="Enolase_C"/>
    <property type="match status" value="1"/>
</dbReference>
<feature type="binding site" evidence="10">
    <location>
        <position position="388"/>
    </location>
    <ligand>
        <name>(2R)-2-phosphoglycerate</name>
        <dbReference type="ChEBI" id="CHEBI:58289"/>
    </ligand>
</feature>
<proteinExistence type="inferred from homology"/>
<dbReference type="SUPFAM" id="SSF54826">
    <property type="entry name" value="Enolase N-terminal domain-like"/>
    <property type="match status" value="1"/>
</dbReference>
<evidence type="ECO:0000256" key="4">
    <source>
        <dbReference type="ARBA" id="ARBA00017068"/>
    </source>
</evidence>
<dbReference type="CDD" id="cd03313">
    <property type="entry name" value="enolase"/>
    <property type="match status" value="1"/>
</dbReference>
<dbReference type="SFLD" id="SFLDF00002">
    <property type="entry name" value="enolase"/>
    <property type="match status" value="1"/>
</dbReference>
<organism evidence="13 14">
    <name type="scientific">Amylibacter marinus</name>
    <dbReference type="NCBI Taxonomy" id="1475483"/>
    <lineage>
        <taxon>Bacteria</taxon>
        <taxon>Pseudomonadati</taxon>
        <taxon>Pseudomonadota</taxon>
        <taxon>Alphaproteobacteria</taxon>
        <taxon>Rhodobacterales</taxon>
        <taxon>Paracoccaceae</taxon>
        <taxon>Amylibacter</taxon>
    </lineage>
</organism>
<dbReference type="RefSeq" id="WP_284375365.1">
    <property type="nucleotide sequence ID" value="NZ_BSNN01000002.1"/>
</dbReference>
<keyword evidence="6 10" id="KW-0460">Magnesium</keyword>
<evidence type="ECO:0000256" key="9">
    <source>
        <dbReference type="ARBA" id="ARBA00045763"/>
    </source>
</evidence>
<comment type="caution">
    <text evidence="13">The sequence shown here is derived from an EMBL/GenBank/DDBJ whole genome shotgun (WGS) entry which is preliminary data.</text>
</comment>
<evidence type="ECO:0000256" key="5">
    <source>
        <dbReference type="ARBA" id="ARBA00022525"/>
    </source>
</evidence>
<evidence type="ECO:0000313" key="13">
    <source>
        <dbReference type="EMBL" id="GLQ33948.1"/>
    </source>
</evidence>
<feature type="binding site" evidence="10">
    <location>
        <position position="242"/>
    </location>
    <ligand>
        <name>Mg(2+)</name>
        <dbReference type="ChEBI" id="CHEBI:18420"/>
    </ligand>
</feature>
<name>A0ABQ5VRV6_9RHOB</name>
<dbReference type="InterPro" id="IPR036849">
    <property type="entry name" value="Enolase-like_C_sf"/>
</dbReference>
<evidence type="ECO:0000256" key="8">
    <source>
        <dbReference type="ARBA" id="ARBA00023239"/>
    </source>
</evidence>
<evidence type="ECO:0000259" key="12">
    <source>
        <dbReference type="SMART" id="SM01193"/>
    </source>
</evidence>
<comment type="similarity">
    <text evidence="2 10">Belongs to the enolase family.</text>
</comment>
<dbReference type="InterPro" id="IPR000941">
    <property type="entry name" value="Enolase"/>
</dbReference>
<feature type="active site" description="Proton donor" evidence="10">
    <location>
        <position position="205"/>
    </location>
</feature>
<dbReference type="Pfam" id="PF00113">
    <property type="entry name" value="Enolase_C"/>
    <property type="match status" value="1"/>
</dbReference>
<feature type="binding site" evidence="10">
    <location>
        <position position="367"/>
    </location>
    <ligand>
        <name>(2R)-2-phosphoglycerate</name>
        <dbReference type="ChEBI" id="CHEBI:58289"/>
    </ligand>
</feature>
<dbReference type="SUPFAM" id="SSF51604">
    <property type="entry name" value="Enolase C-terminal domain-like"/>
    <property type="match status" value="1"/>
</dbReference>
<dbReference type="PANTHER" id="PTHR11902">
    <property type="entry name" value="ENOLASE"/>
    <property type="match status" value="1"/>
</dbReference>
<sequence>MSIIIDVIGREILDSRGNPTVEVDVILEDGTMGRAAVPSGASTGAHEAVELRDGDKSRYMGKGVQKAVEAVNGEIAEMLVGTDALEQVEIDAAMIELDGTPNKARLGANAILGVSLAVAKAAADFTSQPLYRYIGGTSARVLPVPMMNIINGGEHADNPIDIQEFMIMPVAAKDIRDAVRIGAEIFHTLKKELSNAGHNTGVGDEGGFAPNLNSTTDALDFIMQSIEKAGYKPGEEVFLALDCAASEYYTDGVYNFKGEGKKLSSEENADYLANLVANYPIISIEDGMDEDDWDGWKMLTDKIGDKCQLVGDDLFVTNSERLSTGIEKGSANSMLVKVNQIGSLTETLEAVDMAHRAKFSCVMSHRSGETEDATIADLAVATNCGQIKTGSLARSDRLAKYNQLIRIEEQLGSSAIYAGKSILK</sequence>
<feature type="active site" description="Proton acceptor" evidence="10">
    <location>
        <position position="337"/>
    </location>
</feature>
<dbReference type="EMBL" id="BSNN01000002">
    <property type="protein sequence ID" value="GLQ33948.1"/>
    <property type="molecule type" value="Genomic_DNA"/>
</dbReference>
<evidence type="ECO:0000259" key="11">
    <source>
        <dbReference type="SMART" id="SM01192"/>
    </source>
</evidence>
<dbReference type="Proteomes" id="UP001156694">
    <property type="component" value="Unassembled WGS sequence"/>
</dbReference>
<comment type="pathway">
    <text evidence="1 10">Carbohydrate degradation; glycolysis; pyruvate from D-glyceraldehyde 3-phosphate: step 4/5.</text>
</comment>
<evidence type="ECO:0000256" key="3">
    <source>
        <dbReference type="ARBA" id="ARBA00012058"/>
    </source>
</evidence>
<keyword evidence="10" id="KW-0479">Metal-binding</keyword>
<comment type="cofactor">
    <cofactor evidence="10">
        <name>Mg(2+)</name>
        <dbReference type="ChEBI" id="CHEBI:18420"/>
    </cofactor>
    <text evidence="10">Binds a second Mg(2+) ion via substrate during catalysis.</text>
</comment>
<dbReference type="EC" id="4.2.1.11" evidence="3 10"/>
<dbReference type="SFLD" id="SFLDS00001">
    <property type="entry name" value="Enolase"/>
    <property type="match status" value="1"/>
</dbReference>
<evidence type="ECO:0000313" key="14">
    <source>
        <dbReference type="Proteomes" id="UP001156694"/>
    </source>
</evidence>
<keyword evidence="5 10" id="KW-0964">Secreted</keyword>
<evidence type="ECO:0000256" key="2">
    <source>
        <dbReference type="ARBA" id="ARBA00009604"/>
    </source>
</evidence>
<evidence type="ECO:0000256" key="1">
    <source>
        <dbReference type="ARBA" id="ARBA00005031"/>
    </source>
</evidence>
<feature type="binding site" evidence="10">
    <location>
        <position position="163"/>
    </location>
    <ligand>
        <name>(2R)-2-phosphoglycerate</name>
        <dbReference type="ChEBI" id="CHEBI:58289"/>
    </ligand>
</feature>
<feature type="binding site" evidence="10">
    <location>
        <position position="366"/>
    </location>
    <ligand>
        <name>(2R)-2-phosphoglycerate</name>
        <dbReference type="ChEBI" id="CHEBI:58289"/>
    </ligand>
</feature>
<dbReference type="Pfam" id="PF03952">
    <property type="entry name" value="Enolase_N"/>
    <property type="match status" value="1"/>
</dbReference>
<dbReference type="SMART" id="SM01193">
    <property type="entry name" value="Enolase_N"/>
    <property type="match status" value="1"/>
</dbReference>
<gene>
    <name evidence="10 13" type="primary">eno</name>
    <name evidence="13" type="ORF">GCM10007939_02310</name>
</gene>
<evidence type="ECO:0000256" key="7">
    <source>
        <dbReference type="ARBA" id="ARBA00023152"/>
    </source>
</evidence>
<comment type="subcellular location">
    <subcellularLocation>
        <location evidence="10">Cytoplasm</location>
    </subcellularLocation>
    <subcellularLocation>
        <location evidence="10">Secreted</location>
    </subcellularLocation>
    <subcellularLocation>
        <location evidence="10">Cell surface</location>
    </subcellularLocation>
    <text evidence="10">Fractions of enolase are present in both the cytoplasm and on the cell surface.</text>
</comment>
<feature type="domain" description="Enolase N-terminal" evidence="12">
    <location>
        <begin position="4"/>
        <end position="134"/>
    </location>
</feature>
<feature type="binding site" evidence="10">
    <location>
        <position position="312"/>
    </location>
    <ligand>
        <name>Mg(2+)</name>
        <dbReference type="ChEBI" id="CHEBI:18420"/>
    </ligand>
</feature>
<feature type="binding site" evidence="10">
    <location>
        <position position="285"/>
    </location>
    <ligand>
        <name>Mg(2+)</name>
        <dbReference type="ChEBI" id="CHEBI:18420"/>
    </ligand>
</feature>
<dbReference type="InterPro" id="IPR029017">
    <property type="entry name" value="Enolase-like_N"/>
</dbReference>
<dbReference type="PIRSF" id="PIRSF001400">
    <property type="entry name" value="Enolase"/>
    <property type="match status" value="1"/>
</dbReference>
<evidence type="ECO:0000256" key="10">
    <source>
        <dbReference type="HAMAP-Rule" id="MF_00318"/>
    </source>
</evidence>
<dbReference type="Gene3D" id="3.30.390.10">
    <property type="entry name" value="Enolase-like, N-terminal domain"/>
    <property type="match status" value="1"/>
</dbReference>
<dbReference type="SFLD" id="SFLDG00178">
    <property type="entry name" value="enolase"/>
    <property type="match status" value="1"/>
</dbReference>
<comment type="catalytic activity">
    <reaction evidence="10">
        <text>(2R)-2-phosphoglycerate = phosphoenolpyruvate + H2O</text>
        <dbReference type="Rhea" id="RHEA:10164"/>
        <dbReference type="ChEBI" id="CHEBI:15377"/>
        <dbReference type="ChEBI" id="CHEBI:58289"/>
        <dbReference type="ChEBI" id="CHEBI:58702"/>
        <dbReference type="EC" id="4.2.1.11"/>
    </reaction>
</comment>
<dbReference type="PANTHER" id="PTHR11902:SF1">
    <property type="entry name" value="ENOLASE"/>
    <property type="match status" value="1"/>
</dbReference>
<dbReference type="InterPro" id="IPR020811">
    <property type="entry name" value="Enolase_N"/>
</dbReference>
<dbReference type="InterPro" id="IPR020810">
    <property type="entry name" value="Enolase_C"/>
</dbReference>
<dbReference type="Gene3D" id="3.20.20.120">
    <property type="entry name" value="Enolase-like C-terminal domain"/>
    <property type="match status" value="1"/>
</dbReference>
<comment type="function">
    <text evidence="9 10">Catalyzes the reversible conversion of 2-phosphoglycerate (2-PG) into phosphoenolpyruvate (PEP). It is essential for the degradation of carbohydrates via glycolysis.</text>
</comment>
<protein>
    <recommendedName>
        <fullName evidence="4 10">Enolase</fullName>
        <ecNumber evidence="3 10">4.2.1.11</ecNumber>
    </recommendedName>
    <alternativeName>
        <fullName evidence="10">2-phospho-D-glycerate hydro-lyase</fullName>
    </alternativeName>
    <alternativeName>
        <fullName evidence="10">2-phosphoglycerate dehydratase</fullName>
    </alternativeName>
</protein>
<feature type="binding site" evidence="10">
    <location>
        <position position="337"/>
    </location>
    <ligand>
        <name>(2R)-2-phosphoglycerate</name>
        <dbReference type="ChEBI" id="CHEBI:58289"/>
    </ligand>
</feature>
<keyword evidence="7 10" id="KW-0324">Glycolysis</keyword>
<keyword evidence="14" id="KW-1185">Reference proteome</keyword>
<dbReference type="InterPro" id="IPR020809">
    <property type="entry name" value="Enolase_CS"/>
</dbReference>
<dbReference type="PROSITE" id="PS00164">
    <property type="entry name" value="ENOLASE"/>
    <property type="match status" value="1"/>
</dbReference>
<keyword evidence="10" id="KW-0963">Cytoplasm</keyword>
<dbReference type="HAMAP" id="MF_00318">
    <property type="entry name" value="Enolase"/>
    <property type="match status" value="1"/>
</dbReference>
<reference evidence="14" key="1">
    <citation type="journal article" date="2019" name="Int. J. Syst. Evol. Microbiol.">
        <title>The Global Catalogue of Microorganisms (GCM) 10K type strain sequencing project: providing services to taxonomists for standard genome sequencing and annotation.</title>
        <authorList>
            <consortium name="The Broad Institute Genomics Platform"/>
            <consortium name="The Broad Institute Genome Sequencing Center for Infectious Disease"/>
            <person name="Wu L."/>
            <person name="Ma J."/>
        </authorList>
    </citation>
    <scope>NUCLEOTIDE SEQUENCE [LARGE SCALE GENOMIC DNA]</scope>
    <source>
        <strain evidence="14">NBRC 110140</strain>
    </source>
</reference>
<dbReference type="PRINTS" id="PR00148">
    <property type="entry name" value="ENOLASE"/>
</dbReference>
<accession>A0ABQ5VRV6</accession>
<dbReference type="NCBIfam" id="TIGR01060">
    <property type="entry name" value="eno"/>
    <property type="match status" value="1"/>
</dbReference>
<evidence type="ECO:0000256" key="6">
    <source>
        <dbReference type="ARBA" id="ARBA00022842"/>
    </source>
</evidence>